<sequence>MQFKATGTLPCLNATQKGPFSMTKREKLSGEHLLGQLAVSGQRMGKEHKRLLAAGWVSDGQGGYSMGFEGASSPEARSNDSRVHTARVKTTTI</sequence>
<organism evidence="2">
    <name type="scientific">Rhodopseudomonas palustris (strain BisA53)</name>
    <dbReference type="NCBI Taxonomy" id="316055"/>
    <lineage>
        <taxon>Bacteria</taxon>
        <taxon>Pseudomonadati</taxon>
        <taxon>Pseudomonadota</taxon>
        <taxon>Alphaproteobacteria</taxon>
        <taxon>Hyphomicrobiales</taxon>
        <taxon>Nitrobacteraceae</taxon>
        <taxon>Rhodopseudomonas</taxon>
    </lineage>
</organism>
<evidence type="ECO:0000313" key="2">
    <source>
        <dbReference type="EMBL" id="ABJ06516.1"/>
    </source>
</evidence>
<accession>Q07NG8</accession>
<dbReference type="AlphaFoldDB" id="Q07NG8"/>
<gene>
    <name evidence="2" type="ordered locus">RPE_2578</name>
</gene>
<dbReference type="EMBL" id="CP000463">
    <property type="protein sequence ID" value="ABJ06516.1"/>
    <property type="molecule type" value="Genomic_DNA"/>
</dbReference>
<name>Q07NG8_RHOP5</name>
<dbReference type="HOGENOM" id="CLU_2397660_0_0_5"/>
<feature type="region of interest" description="Disordered" evidence="1">
    <location>
        <begin position="67"/>
        <end position="93"/>
    </location>
</feature>
<proteinExistence type="predicted"/>
<reference evidence="2" key="1">
    <citation type="submission" date="2006-09" db="EMBL/GenBank/DDBJ databases">
        <title>Complete sequence of Rhodopseudomonas palustris BisA53.</title>
        <authorList>
            <consortium name="US DOE Joint Genome Institute"/>
            <person name="Copeland A."/>
            <person name="Lucas S."/>
            <person name="Lapidus A."/>
            <person name="Barry K."/>
            <person name="Detter J.C."/>
            <person name="Glavina del Rio T."/>
            <person name="Hammon N."/>
            <person name="Israni S."/>
            <person name="Dalin E."/>
            <person name="Tice H."/>
            <person name="Pitluck S."/>
            <person name="Chain P."/>
            <person name="Malfatti S."/>
            <person name="Shin M."/>
            <person name="Vergez L."/>
            <person name="Schmutz J."/>
            <person name="Larimer F."/>
            <person name="Land M."/>
            <person name="Hauser L."/>
            <person name="Pelletier D.A."/>
            <person name="Kyrpides N."/>
            <person name="Kim E."/>
            <person name="Harwood C.S."/>
            <person name="Oda Y."/>
            <person name="Richardson P."/>
        </authorList>
    </citation>
    <scope>NUCLEOTIDE SEQUENCE [LARGE SCALE GENOMIC DNA]</scope>
    <source>
        <strain evidence="2">BisA53</strain>
    </source>
</reference>
<evidence type="ECO:0000256" key="1">
    <source>
        <dbReference type="SAM" id="MobiDB-lite"/>
    </source>
</evidence>
<dbReference type="KEGG" id="rpe:RPE_2578"/>
<protein>
    <submittedName>
        <fullName evidence="2">Uncharacterized protein</fullName>
    </submittedName>
</protein>